<protein>
    <submittedName>
        <fullName evidence="3">16S rRNA (Guanine966-N2)-methyltransferase</fullName>
    </submittedName>
</protein>
<dbReference type="PIRSF" id="PIRSF004553">
    <property type="entry name" value="CHP00095"/>
    <property type="match status" value="1"/>
</dbReference>
<dbReference type="PANTHER" id="PTHR43542:SF1">
    <property type="entry name" value="METHYLTRANSFERASE"/>
    <property type="match status" value="1"/>
</dbReference>
<dbReference type="GO" id="GO:0008168">
    <property type="term" value="F:methyltransferase activity"/>
    <property type="evidence" value="ECO:0007669"/>
    <property type="project" value="UniProtKB-KW"/>
</dbReference>
<organism evidence="3 4">
    <name type="scientific">Williamsia limnetica</name>
    <dbReference type="NCBI Taxonomy" id="882452"/>
    <lineage>
        <taxon>Bacteria</taxon>
        <taxon>Bacillati</taxon>
        <taxon>Actinomycetota</taxon>
        <taxon>Actinomycetes</taxon>
        <taxon>Mycobacteriales</taxon>
        <taxon>Nocardiaceae</taxon>
        <taxon>Williamsia</taxon>
    </lineage>
</organism>
<dbReference type="InterPro" id="IPR029063">
    <property type="entry name" value="SAM-dependent_MTases_sf"/>
</dbReference>
<proteinExistence type="predicted"/>
<dbReference type="InterPro" id="IPR004398">
    <property type="entry name" value="RNA_MeTrfase_RsmD"/>
</dbReference>
<name>A0A318RHE4_WILLI</name>
<accession>A0A318RHE4</accession>
<evidence type="ECO:0000313" key="4">
    <source>
        <dbReference type="Proteomes" id="UP000247591"/>
    </source>
</evidence>
<dbReference type="AlphaFoldDB" id="A0A318RHE4"/>
<dbReference type="SUPFAM" id="SSF53335">
    <property type="entry name" value="S-adenosyl-L-methionine-dependent methyltransferases"/>
    <property type="match status" value="1"/>
</dbReference>
<keyword evidence="4" id="KW-1185">Reference proteome</keyword>
<evidence type="ECO:0000256" key="2">
    <source>
        <dbReference type="ARBA" id="ARBA00022679"/>
    </source>
</evidence>
<gene>
    <name evidence="3" type="ORF">DFR67_114107</name>
</gene>
<dbReference type="PANTHER" id="PTHR43542">
    <property type="entry name" value="METHYLTRANSFERASE"/>
    <property type="match status" value="1"/>
</dbReference>
<dbReference type="EMBL" id="QJSP01000014">
    <property type="protein sequence ID" value="PYE14008.1"/>
    <property type="molecule type" value="Genomic_DNA"/>
</dbReference>
<sequence length="200" mass="21188">MDTPDNGRMTRIIAGVARGRRLSVPETGTRPTTDRVREAVFNILAARLDFEGAAVLDLFAGSGALGLEALSRGAASVVLVEFDGKAAKVITENIRATGLAGAVLARRRVADHLRKSGSVADIVFADPPYDLPDEQLSELLRMLGGGSVAEGGLVVLERAARSAPTPWPEQFGQVEVRRYGETRVELAQFASLVEGAHTPG</sequence>
<keyword evidence="1 3" id="KW-0489">Methyltransferase</keyword>
<comment type="caution">
    <text evidence="3">The sequence shown here is derived from an EMBL/GenBank/DDBJ whole genome shotgun (WGS) entry which is preliminary data.</text>
</comment>
<dbReference type="Pfam" id="PF03602">
    <property type="entry name" value="Cons_hypoth95"/>
    <property type="match status" value="1"/>
</dbReference>
<evidence type="ECO:0000256" key="1">
    <source>
        <dbReference type="ARBA" id="ARBA00022603"/>
    </source>
</evidence>
<keyword evidence="2 3" id="KW-0808">Transferase</keyword>
<dbReference type="CDD" id="cd02440">
    <property type="entry name" value="AdoMet_MTases"/>
    <property type="match status" value="1"/>
</dbReference>
<dbReference type="Gene3D" id="3.40.50.150">
    <property type="entry name" value="Vaccinia Virus protein VP39"/>
    <property type="match status" value="1"/>
</dbReference>
<dbReference type="Proteomes" id="UP000247591">
    <property type="component" value="Unassembled WGS sequence"/>
</dbReference>
<evidence type="ECO:0000313" key="3">
    <source>
        <dbReference type="EMBL" id="PYE14008.1"/>
    </source>
</evidence>
<dbReference type="NCBIfam" id="TIGR00095">
    <property type="entry name" value="16S rRNA (guanine(966)-N(2))-methyltransferase RsmD"/>
    <property type="match status" value="1"/>
</dbReference>
<reference evidence="3 4" key="1">
    <citation type="submission" date="2018-06" db="EMBL/GenBank/DDBJ databases">
        <title>Genomic Encyclopedia of Type Strains, Phase IV (KMG-IV): sequencing the most valuable type-strain genomes for metagenomic binning, comparative biology and taxonomic classification.</title>
        <authorList>
            <person name="Goeker M."/>
        </authorList>
    </citation>
    <scope>NUCLEOTIDE SEQUENCE [LARGE SCALE GENOMIC DNA]</scope>
    <source>
        <strain evidence="3 4">DSM 45521</strain>
    </source>
</reference>
<dbReference type="GO" id="GO:0031167">
    <property type="term" value="P:rRNA methylation"/>
    <property type="evidence" value="ECO:0007669"/>
    <property type="project" value="InterPro"/>
</dbReference>